<dbReference type="STRING" id="564198.BST17_05050"/>
<organism evidence="3 4">
    <name type="scientific">Mycolicibacterium bacteremicum</name>
    <name type="common">Mycobacterium bacteremicum</name>
    <dbReference type="NCBI Taxonomy" id="564198"/>
    <lineage>
        <taxon>Bacteria</taxon>
        <taxon>Bacillati</taxon>
        <taxon>Actinomycetota</taxon>
        <taxon>Actinomycetes</taxon>
        <taxon>Mycobacteriales</taxon>
        <taxon>Mycobacteriaceae</taxon>
        <taxon>Mycolicibacterium</taxon>
    </lineage>
</organism>
<evidence type="ECO:0000313" key="3">
    <source>
        <dbReference type="EMBL" id="ORA06326.1"/>
    </source>
</evidence>
<keyword evidence="4" id="KW-1185">Reference proteome</keyword>
<dbReference type="AlphaFoldDB" id="A0A1W9Z1W2"/>
<dbReference type="InterPro" id="IPR013538">
    <property type="entry name" value="ASHA1/2-like_C"/>
</dbReference>
<evidence type="ECO:0000259" key="2">
    <source>
        <dbReference type="Pfam" id="PF08327"/>
    </source>
</evidence>
<dbReference type="Pfam" id="PF08327">
    <property type="entry name" value="AHSA1"/>
    <property type="match status" value="1"/>
</dbReference>
<sequence>MIMQLFKKKNFTLKRTYPAPVASVWDAWTQAEMVRQWWGPKNTFVPECRIDARVGGEVHIVMEAGEGMGKYAGTRWSMTGTFTRVDPVTRLTYDARSWTDGEESTSTILHVNDVTLTEHDGQTELTLDVTITQIGAKAKMAAFGMKWGYKAQLDKLAERLTAPAEGA</sequence>
<dbReference type="Gene3D" id="3.30.530.20">
    <property type="match status" value="1"/>
</dbReference>
<accession>A0A1W9Z1W2</accession>
<feature type="domain" description="Activator of Hsp90 ATPase homologue 1/2-like C-terminal" evidence="2">
    <location>
        <begin position="19"/>
        <end position="160"/>
    </location>
</feature>
<gene>
    <name evidence="3" type="ORF">BST17_05050</name>
</gene>
<evidence type="ECO:0000256" key="1">
    <source>
        <dbReference type="ARBA" id="ARBA00006817"/>
    </source>
</evidence>
<dbReference type="Proteomes" id="UP000192366">
    <property type="component" value="Unassembled WGS sequence"/>
</dbReference>
<proteinExistence type="inferred from homology"/>
<dbReference type="InterPro" id="IPR023393">
    <property type="entry name" value="START-like_dom_sf"/>
</dbReference>
<protein>
    <submittedName>
        <fullName evidence="3">ATPase</fullName>
    </submittedName>
</protein>
<reference evidence="3 4" key="1">
    <citation type="submission" date="2017-02" db="EMBL/GenBank/DDBJ databases">
        <title>The new phylogeny of genus Mycobacterium.</title>
        <authorList>
            <person name="Tortoli E."/>
            <person name="Trovato A."/>
            <person name="Cirillo D.M."/>
        </authorList>
    </citation>
    <scope>NUCLEOTIDE SEQUENCE [LARGE SCALE GENOMIC DNA]</scope>
    <source>
        <strain evidence="3 4">DSM 45578</strain>
    </source>
</reference>
<dbReference type="RefSeq" id="WP_083055834.1">
    <property type="nucleotide sequence ID" value="NZ_JACKVM010000009.1"/>
</dbReference>
<dbReference type="OrthoDB" id="3365660at2"/>
<dbReference type="SUPFAM" id="SSF55961">
    <property type="entry name" value="Bet v1-like"/>
    <property type="match status" value="1"/>
</dbReference>
<comment type="similarity">
    <text evidence="1">Belongs to the AHA1 family.</text>
</comment>
<name>A0A1W9Z1W2_MYCBA</name>
<evidence type="ECO:0000313" key="4">
    <source>
        <dbReference type="Proteomes" id="UP000192366"/>
    </source>
</evidence>
<dbReference type="CDD" id="cd07814">
    <property type="entry name" value="SRPBCC_CalC_Aha1-like"/>
    <property type="match status" value="1"/>
</dbReference>
<dbReference type="EMBL" id="MVHJ01000003">
    <property type="protein sequence ID" value="ORA06326.1"/>
    <property type="molecule type" value="Genomic_DNA"/>
</dbReference>
<comment type="caution">
    <text evidence="3">The sequence shown here is derived from an EMBL/GenBank/DDBJ whole genome shotgun (WGS) entry which is preliminary data.</text>
</comment>